<keyword evidence="3" id="KW-0963">Cytoplasm</keyword>
<dbReference type="InterPro" id="IPR032466">
    <property type="entry name" value="Metal_Hydrolase"/>
</dbReference>
<evidence type="ECO:0000256" key="2">
    <source>
        <dbReference type="ARBA" id="ARBA00012864"/>
    </source>
</evidence>
<dbReference type="GeneID" id="106609451"/>
<dbReference type="EC" id="3.5.2.7" evidence="2"/>
<dbReference type="Bgee" id="ENSSSAG00000048610">
    <property type="expression patterns" value="Expressed in heart and 13 other cell types or tissues"/>
</dbReference>
<dbReference type="NCBIfam" id="TIGR01224">
    <property type="entry name" value="hutI"/>
    <property type="match status" value="1"/>
</dbReference>
<evidence type="ECO:0000256" key="4">
    <source>
        <dbReference type="ARBA" id="ARBA00022723"/>
    </source>
</evidence>
<organism evidence="10 11">
    <name type="scientific">Salmo salar</name>
    <name type="common">Atlantic salmon</name>
    <dbReference type="NCBI Taxonomy" id="8030"/>
    <lineage>
        <taxon>Eukaryota</taxon>
        <taxon>Metazoa</taxon>
        <taxon>Chordata</taxon>
        <taxon>Craniata</taxon>
        <taxon>Vertebrata</taxon>
        <taxon>Euteleostomi</taxon>
        <taxon>Actinopterygii</taxon>
        <taxon>Neopterygii</taxon>
        <taxon>Teleostei</taxon>
        <taxon>Protacanthopterygii</taxon>
        <taxon>Salmoniformes</taxon>
        <taxon>Salmonidae</taxon>
        <taxon>Salmoninae</taxon>
        <taxon>Salmo</taxon>
    </lineage>
</organism>
<dbReference type="GO" id="GO:0019556">
    <property type="term" value="P:L-histidine catabolic process to glutamate and formamide"/>
    <property type="evidence" value="ECO:0007669"/>
    <property type="project" value="UniProtKB-UniPathway"/>
</dbReference>
<dbReference type="AlphaFoldDB" id="A0A1S3SHF5"/>
<dbReference type="PaxDb" id="8030-ENSSSAP00000047989"/>
<dbReference type="GO" id="GO:0019557">
    <property type="term" value="P:L-histidine catabolic process to glutamate and formate"/>
    <property type="evidence" value="ECO:0007669"/>
    <property type="project" value="UniProtKB-UniPathway"/>
</dbReference>
<gene>
    <name evidence="11" type="primary">amdhd1</name>
</gene>
<dbReference type="PANTHER" id="PTHR42752:SF1">
    <property type="entry name" value="IMIDAZOLONEPROPIONASE-RELATED"/>
    <property type="match status" value="1"/>
</dbReference>
<dbReference type="GO" id="GO:0046872">
    <property type="term" value="F:metal ion binding"/>
    <property type="evidence" value="ECO:0007669"/>
    <property type="project" value="UniProtKB-KW"/>
</dbReference>
<dbReference type="Gene3D" id="2.30.40.10">
    <property type="entry name" value="Urease, subunit C, domain 1"/>
    <property type="match status" value="1"/>
</dbReference>
<keyword evidence="8" id="KW-0408">Iron</keyword>
<dbReference type="SUPFAM" id="SSF51556">
    <property type="entry name" value="Metallo-dependent hydrolases"/>
    <property type="match status" value="1"/>
</dbReference>
<dbReference type="Pfam" id="PF07969">
    <property type="entry name" value="Amidohydro_3"/>
    <property type="match status" value="1"/>
</dbReference>
<dbReference type="CTD" id="144193"/>
<reference evidence="11" key="1">
    <citation type="submission" date="2025-08" db="UniProtKB">
        <authorList>
            <consortium name="RefSeq"/>
        </authorList>
    </citation>
    <scope>IDENTIFICATION</scope>
</reference>
<dbReference type="InterPro" id="IPR011059">
    <property type="entry name" value="Metal-dep_hydrolase_composite"/>
</dbReference>
<evidence type="ECO:0000259" key="9">
    <source>
        <dbReference type="Pfam" id="PF07969"/>
    </source>
</evidence>
<feature type="domain" description="Amidohydrolase 3" evidence="9">
    <location>
        <begin position="278"/>
        <end position="422"/>
    </location>
</feature>
<keyword evidence="6" id="KW-0369">Histidine metabolism</keyword>
<dbReference type="GO" id="GO:0005737">
    <property type="term" value="C:cytoplasm"/>
    <property type="evidence" value="ECO:0007669"/>
    <property type="project" value="InterPro"/>
</dbReference>
<comment type="pathway">
    <text evidence="1">Amino-acid degradation.</text>
</comment>
<dbReference type="GO" id="GO:0050480">
    <property type="term" value="F:imidazolonepropionase activity"/>
    <property type="evidence" value="ECO:0007669"/>
    <property type="project" value="UniProtKB-EC"/>
</dbReference>
<dbReference type="CDD" id="cd01296">
    <property type="entry name" value="Imidazolone-5PH"/>
    <property type="match status" value="1"/>
</dbReference>
<evidence type="ECO:0000256" key="7">
    <source>
        <dbReference type="ARBA" id="ARBA00022833"/>
    </source>
</evidence>
<dbReference type="KEGG" id="sasa:106609451"/>
<accession>A0A1S3SHF5</accession>
<keyword evidence="5" id="KW-0378">Hydrolase</keyword>
<evidence type="ECO:0000256" key="5">
    <source>
        <dbReference type="ARBA" id="ARBA00022801"/>
    </source>
</evidence>
<dbReference type="Gene3D" id="3.20.20.140">
    <property type="entry name" value="Metal-dependent hydrolases"/>
    <property type="match status" value="1"/>
</dbReference>
<evidence type="ECO:0000256" key="6">
    <source>
        <dbReference type="ARBA" id="ARBA00022808"/>
    </source>
</evidence>
<dbReference type="UniPathway" id="UPA00379">
    <property type="reaction ID" value="UER00551"/>
</dbReference>
<dbReference type="RefSeq" id="XP_014063779.2">
    <property type="nucleotide sequence ID" value="XM_014208304.2"/>
</dbReference>
<proteinExistence type="predicted"/>
<evidence type="ECO:0000313" key="11">
    <source>
        <dbReference type="RefSeq" id="XP_014063779.2"/>
    </source>
</evidence>
<keyword evidence="7" id="KW-0862">Zinc</keyword>
<evidence type="ECO:0000256" key="1">
    <source>
        <dbReference type="ARBA" id="ARBA00005023"/>
    </source>
</evidence>
<evidence type="ECO:0000256" key="3">
    <source>
        <dbReference type="ARBA" id="ARBA00022490"/>
    </source>
</evidence>
<keyword evidence="4" id="KW-0479">Metal-binding</keyword>
<sequence length="430" mass="46478">MSNKLLVKNAKQVVLICNNNEKFLTKDGMQKLCVIENSSLVIGSDGLIKDIGPASTIDFQYAGVSFDKVIDATGMCVVPGLVDAHTHPVWAGDRVHEFAMKLAGATYMDVHRAGGGIHFTVEHTRAALASTLLASLTGRLGRMQRAGTTLVECKSGYGLELQTELKMLEVIETARRTLPINISSTYCGAHAVPKGKTVAEATTDILQVQLPRLRERMSAGALRVDNIDVFCEQGVFDLSSTRSILQAGLDMGLNINFHGDELHPMNSAQLGAELGALAISHLEEVTDEGIAAMATAKTAAVLLPTTAYILRLPQPRARDMLEAGVIVALGSDFNPNAYCCSMPVVMHLACVNMRMSMPEALAAATINAAYALGRSHTHGSLEVNKHGDLLVLKASRWEHLIYQLGGHQELIRYVVIRGNVVYNNDKTMDF</sequence>
<evidence type="ECO:0000313" key="10">
    <source>
        <dbReference type="Proteomes" id="UP001652741"/>
    </source>
</evidence>
<protein>
    <recommendedName>
        <fullName evidence="2">imidazolonepropionase</fullName>
        <ecNumber evidence="2">3.5.2.7</ecNumber>
    </recommendedName>
</protein>
<name>A0A1S3SHF5_SALSA</name>
<dbReference type="STRING" id="8030.ENSSSAP00000047989"/>
<dbReference type="InterPro" id="IPR013108">
    <property type="entry name" value="Amidohydro_3"/>
</dbReference>
<dbReference type="SUPFAM" id="SSF51338">
    <property type="entry name" value="Composite domain of metallo-dependent hydrolases"/>
    <property type="match status" value="1"/>
</dbReference>
<dbReference type="InterPro" id="IPR005920">
    <property type="entry name" value="HutI"/>
</dbReference>
<dbReference type="Proteomes" id="UP001652741">
    <property type="component" value="Chromosome ssa07"/>
</dbReference>
<keyword evidence="10" id="KW-1185">Reference proteome</keyword>
<evidence type="ECO:0000256" key="8">
    <source>
        <dbReference type="ARBA" id="ARBA00023004"/>
    </source>
</evidence>
<dbReference type="PANTHER" id="PTHR42752">
    <property type="entry name" value="IMIDAZOLONEPROPIONASE"/>
    <property type="match status" value="1"/>
</dbReference>